<name>A0AAW6U1T0_9BACT</name>
<proteinExistence type="predicted"/>
<protein>
    <submittedName>
        <fullName evidence="2">Uncharacterized protein</fullName>
    </submittedName>
</protein>
<dbReference type="EMBL" id="JASCXX010000062">
    <property type="protein sequence ID" value="MDI6451832.1"/>
    <property type="molecule type" value="Genomic_DNA"/>
</dbReference>
<accession>A0AAW6U1T0</accession>
<evidence type="ECO:0000313" key="3">
    <source>
        <dbReference type="Proteomes" id="UP001431776"/>
    </source>
</evidence>
<gene>
    <name evidence="2" type="ORF">QJ522_22425</name>
</gene>
<dbReference type="Proteomes" id="UP001431776">
    <property type="component" value="Unassembled WGS sequence"/>
</dbReference>
<evidence type="ECO:0000256" key="1">
    <source>
        <dbReference type="SAM" id="SignalP"/>
    </source>
</evidence>
<keyword evidence="3" id="KW-1185">Reference proteome</keyword>
<evidence type="ECO:0000313" key="2">
    <source>
        <dbReference type="EMBL" id="MDI6451832.1"/>
    </source>
</evidence>
<reference evidence="2" key="1">
    <citation type="submission" date="2023-05" db="EMBL/GenBank/DDBJ databases">
        <title>Anaerotaeda fermentans gen. nov., sp. nov., a novel anaerobic planctomycete of the new family within the order Sedimentisphaerales isolated from Taman Peninsula, Russia.</title>
        <authorList>
            <person name="Khomyakova M.A."/>
            <person name="Merkel A.Y."/>
            <person name="Slobodkin A.I."/>
        </authorList>
    </citation>
    <scope>NUCLEOTIDE SEQUENCE</scope>
    <source>
        <strain evidence="2">M17dextr</strain>
    </source>
</reference>
<feature type="signal peptide" evidence="1">
    <location>
        <begin position="1"/>
        <end position="19"/>
    </location>
</feature>
<organism evidence="2 3">
    <name type="scientific">Anaerobaca lacustris</name>
    <dbReference type="NCBI Taxonomy" id="3044600"/>
    <lineage>
        <taxon>Bacteria</taxon>
        <taxon>Pseudomonadati</taxon>
        <taxon>Planctomycetota</taxon>
        <taxon>Phycisphaerae</taxon>
        <taxon>Sedimentisphaerales</taxon>
        <taxon>Anaerobacaceae</taxon>
        <taxon>Anaerobaca</taxon>
    </lineage>
</organism>
<comment type="caution">
    <text evidence="2">The sequence shown here is derived from an EMBL/GenBank/DDBJ whole genome shotgun (WGS) entry which is preliminary data.</text>
</comment>
<sequence length="276" mass="31194">MRYLLLFTAALFMAATAGAQDWEGDLLGVEAGDVHATLGITYDTQYMWRGFKVFGSKSATHVLGDVDLFETGFGISAAGHYANGSGYVNWTRWDYTLYYQNGLFPEEPYATNFRVGWVYYDYPDMPSDWADMQEMHAVLSWPNLIPIKGLCPTYVAARTWPSKSGSYIGGAATGWFHIFMLDYGFTVQGLLPQIPEHLIRLHAEVVYNDSVNPYGPRRKDREFSHALFGVATDLDLGYNLTLTPAVYYQRAMDTGLEWFNDGEDELWASVGMKYSF</sequence>
<feature type="chain" id="PRO_5043666926" evidence="1">
    <location>
        <begin position="20"/>
        <end position="276"/>
    </location>
</feature>
<dbReference type="AlphaFoldDB" id="A0AAW6U1T0"/>
<keyword evidence="1" id="KW-0732">Signal</keyword>
<dbReference type="RefSeq" id="WP_349247240.1">
    <property type="nucleotide sequence ID" value="NZ_JASCXX010000062.1"/>
</dbReference>